<keyword evidence="2" id="KW-0732">Signal</keyword>
<protein>
    <submittedName>
        <fullName evidence="4">Polysaccharide deacetylase family protein</fullName>
    </submittedName>
</protein>
<dbReference type="InterPro" id="IPR011330">
    <property type="entry name" value="Glyco_hydro/deAcase_b/a-brl"/>
</dbReference>
<dbReference type="EMBL" id="JAEFDC010000012">
    <property type="protein sequence ID" value="MBI1647719.1"/>
    <property type="molecule type" value="Genomic_DNA"/>
</dbReference>
<dbReference type="CDD" id="cd10971">
    <property type="entry name" value="CE4_DAC_u2_5s"/>
    <property type="match status" value="1"/>
</dbReference>
<sequence length="333" mass="38738">MENQNLTVVMYHYVRDLKHSRYPSIKGLDVALFKEQVAFLKKHYSFVTVEEVIAATQGIHKLPSHPVLLTFDDAYIDHFTYAFPILKNEGVQGAFYAPVKAITQYKVLDVNKIHFILASTPEEKMSSLLKEIALLLDKYREVYHLESFEFYYKKLAQLDRFDTKEVIFVKRLLQVELVEELRNIITTELFEKIVGVEEAAFSRELYMSEDQMKCMVSAGMHIGSHGYDHYWLGSLPKEQQAVEIEESLRFINKIYGNRGGYKQKEWTICYPYGNYNDDTITLLKENHCALGFTTEVKLADINNQMGDNVFKIPRLDTNDLPKDAKALPNNWYK</sequence>
<comment type="subcellular location">
    <subcellularLocation>
        <location evidence="1">Secreted</location>
    </subcellularLocation>
</comment>
<evidence type="ECO:0000256" key="1">
    <source>
        <dbReference type="ARBA" id="ARBA00004613"/>
    </source>
</evidence>
<feature type="domain" description="NodB homology" evidence="3">
    <location>
        <begin position="65"/>
        <end position="333"/>
    </location>
</feature>
<dbReference type="PANTHER" id="PTHR34216:SF3">
    <property type="entry name" value="POLY-BETA-1,6-N-ACETYL-D-GLUCOSAMINE N-DEACETYLASE"/>
    <property type="match status" value="1"/>
</dbReference>
<dbReference type="InterPro" id="IPR051398">
    <property type="entry name" value="Polysacch_Deacetylase"/>
</dbReference>
<dbReference type="Gene3D" id="3.20.20.370">
    <property type="entry name" value="Glycoside hydrolase/deacetylase"/>
    <property type="match status" value="1"/>
</dbReference>
<dbReference type="InterPro" id="IPR002509">
    <property type="entry name" value="NODB_dom"/>
</dbReference>
<dbReference type="Pfam" id="PF01522">
    <property type="entry name" value="Polysacc_deac_1"/>
    <property type="match status" value="1"/>
</dbReference>
<organism evidence="4 5">
    <name type="scientific">Capnocytophaga periodontitidis</name>
    <dbReference type="NCBI Taxonomy" id="2795027"/>
    <lineage>
        <taxon>Bacteria</taxon>
        <taxon>Pseudomonadati</taxon>
        <taxon>Bacteroidota</taxon>
        <taxon>Flavobacteriia</taxon>
        <taxon>Flavobacteriales</taxon>
        <taxon>Flavobacteriaceae</taxon>
        <taxon>Capnocytophaga</taxon>
    </lineage>
</organism>
<reference evidence="4 5" key="1">
    <citation type="journal article" date="2021" name="Int. J. Syst. Evol. Microbiol.">
        <title>Capnocytophaga periodontitidis sp. nov., isolated from subgingival plaque of periodontitis patient.</title>
        <authorList>
            <person name="Zhang Y."/>
            <person name="Qiao D."/>
            <person name="Shi W."/>
            <person name="Wu D."/>
            <person name="Cai M."/>
        </authorList>
    </citation>
    <scope>NUCLEOTIDE SEQUENCE [LARGE SCALE GENOMIC DNA]</scope>
    <source>
        <strain evidence="4 5">051621</strain>
    </source>
</reference>
<dbReference type="RefSeq" id="WP_198467263.1">
    <property type="nucleotide sequence ID" value="NZ_JAEFDC010000012.1"/>
</dbReference>
<gene>
    <name evidence="4" type="ORF">I7X30_11730</name>
</gene>
<dbReference type="Proteomes" id="UP000641139">
    <property type="component" value="Unassembled WGS sequence"/>
</dbReference>
<evidence type="ECO:0000259" key="3">
    <source>
        <dbReference type="PROSITE" id="PS51677"/>
    </source>
</evidence>
<accession>A0ABS0SPR2</accession>
<dbReference type="PROSITE" id="PS51677">
    <property type="entry name" value="NODB"/>
    <property type="match status" value="1"/>
</dbReference>
<comment type="caution">
    <text evidence="4">The sequence shown here is derived from an EMBL/GenBank/DDBJ whole genome shotgun (WGS) entry which is preliminary data.</text>
</comment>
<dbReference type="PANTHER" id="PTHR34216">
    <property type="match status" value="1"/>
</dbReference>
<evidence type="ECO:0000313" key="5">
    <source>
        <dbReference type="Proteomes" id="UP000641139"/>
    </source>
</evidence>
<keyword evidence="5" id="KW-1185">Reference proteome</keyword>
<evidence type="ECO:0000256" key="2">
    <source>
        <dbReference type="ARBA" id="ARBA00022729"/>
    </source>
</evidence>
<dbReference type="SUPFAM" id="SSF88713">
    <property type="entry name" value="Glycoside hydrolase/deacetylase"/>
    <property type="match status" value="1"/>
</dbReference>
<proteinExistence type="predicted"/>
<evidence type="ECO:0000313" key="4">
    <source>
        <dbReference type="EMBL" id="MBI1647719.1"/>
    </source>
</evidence>
<name>A0ABS0SPR2_9FLAO</name>